<accession>A0A640KED7</accession>
<feature type="transmembrane region" description="Helical" evidence="1">
    <location>
        <begin position="470"/>
        <end position="491"/>
    </location>
</feature>
<evidence type="ECO:0000256" key="1">
    <source>
        <dbReference type="SAM" id="Phobius"/>
    </source>
</evidence>
<dbReference type="VEuPathDB" id="TriTrypDB:LtaPh_1905400"/>
<dbReference type="OrthoDB" id="252716at2759"/>
<keyword evidence="1" id="KW-0812">Transmembrane</keyword>
<feature type="transmembrane region" description="Helical" evidence="1">
    <location>
        <begin position="240"/>
        <end position="263"/>
    </location>
</feature>
<feature type="transmembrane region" description="Helical" evidence="1">
    <location>
        <begin position="200"/>
        <end position="228"/>
    </location>
</feature>
<keyword evidence="1" id="KW-0472">Membrane</keyword>
<feature type="transmembrane region" description="Helical" evidence="1">
    <location>
        <begin position="104"/>
        <end position="126"/>
    </location>
</feature>
<name>A0A640KED7_LEITA</name>
<sequence>MAKAAPLVGALLALVMCLAAATVSAQRSLECQKVWEGPSSSNDLLTCLGDTDRLRSQWAYYLYPGFAALIFICTLVGLPIVFCCSCCTLCVKPKAMTNVGGARCCLWMWIVISVLVACGVCVLLVYGSVLLEKSANQIVDDTEYRTLGYFSDTSANITMLLTNYSTDPPTPPAIDLTAFSTVNDTIIDFVNVVRADYLKYFHIAEIVTCCVGSVGILLMLCILIFAFCRCSGCFPIVWSFLYFGFALVFALLAVLFTVCIYILSAGCGEVVLQYSRAPGVFQWYLVPWCEKEFNFKALRAEVQTQEREISQIACAELLTYCSNDPTYSVADKDRIFMCGKSITDKTQCNTLDDVMDVVLSTYVKPILTNTLCVDQTGMEVLEKCTLTKCASQCVDYSAPPLPAKTYAIEIMQRVNSAANASAALAYVAPLLDCNFIIDKVANTVETRDYKGNFTRQNEVVRTCSAVRESAVMLGTGFFVGALMFILGIYTLHHGRSIAARPAKYEAGGRKITE</sequence>
<comment type="caution">
    <text evidence="3">The sequence shown here is derived from an EMBL/GenBank/DDBJ whole genome shotgun (WGS) entry which is preliminary data.</text>
</comment>
<evidence type="ECO:0000313" key="4">
    <source>
        <dbReference type="Proteomes" id="UP000419144"/>
    </source>
</evidence>
<dbReference type="PANTHER" id="PTHR39669:SF2">
    <property type="entry name" value="MEMBRANE-ASSOCIATED PROTEIN"/>
    <property type="match status" value="1"/>
</dbReference>
<gene>
    <name evidence="3" type="ORF">LtaPh_1905400</name>
</gene>
<feature type="transmembrane region" description="Helical" evidence="1">
    <location>
        <begin position="61"/>
        <end position="92"/>
    </location>
</feature>
<dbReference type="EMBL" id="BLBS01000024">
    <property type="protein sequence ID" value="GET87943.1"/>
    <property type="molecule type" value="Genomic_DNA"/>
</dbReference>
<evidence type="ECO:0000256" key="2">
    <source>
        <dbReference type="SAM" id="SignalP"/>
    </source>
</evidence>
<evidence type="ECO:0000313" key="3">
    <source>
        <dbReference type="EMBL" id="GET87943.1"/>
    </source>
</evidence>
<dbReference type="PANTHER" id="PTHR39669">
    <property type="entry name" value="MEMBRANE-ASSOCIATED PROTEIN"/>
    <property type="match status" value="1"/>
</dbReference>
<dbReference type="AlphaFoldDB" id="A0A640KED7"/>
<keyword evidence="2" id="KW-0732">Signal</keyword>
<protein>
    <submittedName>
        <fullName evidence="3">Uncharacterized protein</fullName>
    </submittedName>
</protein>
<reference evidence="3" key="1">
    <citation type="submission" date="2019-11" db="EMBL/GenBank/DDBJ databases">
        <title>Leishmania tarentolae CDS.</title>
        <authorList>
            <person name="Goto Y."/>
            <person name="Yamagishi J."/>
        </authorList>
    </citation>
    <scope>NUCLEOTIDE SEQUENCE [LARGE SCALE GENOMIC DNA]</scope>
    <source>
        <strain evidence="3">Parrot Tar II</strain>
    </source>
</reference>
<keyword evidence="4" id="KW-1185">Reference proteome</keyword>
<keyword evidence="1" id="KW-1133">Transmembrane helix</keyword>
<feature type="signal peptide" evidence="2">
    <location>
        <begin position="1"/>
        <end position="25"/>
    </location>
</feature>
<feature type="chain" id="PRO_5024803671" evidence="2">
    <location>
        <begin position="26"/>
        <end position="513"/>
    </location>
</feature>
<proteinExistence type="predicted"/>
<organism evidence="3 4">
    <name type="scientific">Leishmania tarentolae</name>
    <name type="common">Sauroleishmania tarentolae</name>
    <dbReference type="NCBI Taxonomy" id="5689"/>
    <lineage>
        <taxon>Eukaryota</taxon>
        <taxon>Discoba</taxon>
        <taxon>Euglenozoa</taxon>
        <taxon>Kinetoplastea</taxon>
        <taxon>Metakinetoplastina</taxon>
        <taxon>Trypanosomatida</taxon>
        <taxon>Trypanosomatidae</taxon>
        <taxon>Leishmaniinae</taxon>
        <taxon>Leishmania</taxon>
        <taxon>lizard Leishmania</taxon>
    </lineage>
</organism>
<dbReference type="Proteomes" id="UP000419144">
    <property type="component" value="Unassembled WGS sequence"/>
</dbReference>